<evidence type="ECO:0000313" key="3">
    <source>
        <dbReference type="Proteomes" id="UP001419268"/>
    </source>
</evidence>
<comment type="caution">
    <text evidence="2">The sequence shown here is derived from an EMBL/GenBank/DDBJ whole genome shotgun (WGS) entry which is preliminary data.</text>
</comment>
<feature type="compositionally biased region" description="Polar residues" evidence="1">
    <location>
        <begin position="29"/>
        <end position="40"/>
    </location>
</feature>
<feature type="region of interest" description="Disordered" evidence="1">
    <location>
        <begin position="1"/>
        <end position="49"/>
    </location>
</feature>
<evidence type="ECO:0000313" key="2">
    <source>
        <dbReference type="EMBL" id="KAK9131678.1"/>
    </source>
</evidence>
<dbReference type="EMBL" id="JBBNAG010000005">
    <property type="protein sequence ID" value="KAK9131678.1"/>
    <property type="molecule type" value="Genomic_DNA"/>
</dbReference>
<name>A0AAP0P5M9_9MAGN</name>
<feature type="compositionally biased region" description="Low complexity" evidence="1">
    <location>
        <begin position="13"/>
        <end position="28"/>
    </location>
</feature>
<dbReference type="Proteomes" id="UP001419268">
    <property type="component" value="Unassembled WGS sequence"/>
</dbReference>
<organism evidence="2 3">
    <name type="scientific">Stephania cephalantha</name>
    <dbReference type="NCBI Taxonomy" id="152367"/>
    <lineage>
        <taxon>Eukaryota</taxon>
        <taxon>Viridiplantae</taxon>
        <taxon>Streptophyta</taxon>
        <taxon>Embryophyta</taxon>
        <taxon>Tracheophyta</taxon>
        <taxon>Spermatophyta</taxon>
        <taxon>Magnoliopsida</taxon>
        <taxon>Ranunculales</taxon>
        <taxon>Menispermaceae</taxon>
        <taxon>Menispermoideae</taxon>
        <taxon>Cissampelideae</taxon>
        <taxon>Stephania</taxon>
    </lineage>
</organism>
<protein>
    <submittedName>
        <fullName evidence="2">Uncharacterized protein</fullName>
    </submittedName>
</protein>
<keyword evidence="3" id="KW-1185">Reference proteome</keyword>
<accession>A0AAP0P5M9</accession>
<dbReference type="AlphaFoldDB" id="A0AAP0P5M9"/>
<reference evidence="2 3" key="1">
    <citation type="submission" date="2024-01" db="EMBL/GenBank/DDBJ databases">
        <title>Genome assemblies of Stephania.</title>
        <authorList>
            <person name="Yang L."/>
        </authorList>
    </citation>
    <scope>NUCLEOTIDE SEQUENCE [LARGE SCALE GENOMIC DNA]</scope>
    <source>
        <strain evidence="2">JXDWG</strain>
        <tissue evidence="2">Leaf</tissue>
    </source>
</reference>
<evidence type="ECO:0000256" key="1">
    <source>
        <dbReference type="SAM" id="MobiDB-lite"/>
    </source>
</evidence>
<proteinExistence type="predicted"/>
<sequence>MQRSNKVPQVPMRVPRAPSRPRSTASSPQPLNRSSASSDSNRWDRKMAIPRERPIRRRCGDHGELLRRALEPSRRRRPNLLRCWTFQHTPSRLSRMSVASSIV</sequence>
<gene>
    <name evidence="2" type="ORF">Scep_011206</name>
</gene>